<comment type="pathway">
    <text evidence="1 9">Amino-acid biosynthesis; L-arginine biosynthesis; N(2)-acetyl-L-ornithine from L-glutamate: step 2/4.</text>
</comment>
<dbReference type="GO" id="GO:0003991">
    <property type="term" value="F:acetylglutamate kinase activity"/>
    <property type="evidence" value="ECO:0007669"/>
    <property type="project" value="UniProtKB-UniRule"/>
</dbReference>
<dbReference type="CDD" id="cd04250">
    <property type="entry name" value="AAK_NAGK-C"/>
    <property type="match status" value="1"/>
</dbReference>
<dbReference type="Gene3D" id="3.40.1160.10">
    <property type="entry name" value="Acetylglutamate kinase-like"/>
    <property type="match status" value="1"/>
</dbReference>
<dbReference type="HAMAP" id="MF_00082">
    <property type="entry name" value="ArgB"/>
    <property type="match status" value="1"/>
</dbReference>
<dbReference type="GO" id="GO:0005737">
    <property type="term" value="C:cytoplasm"/>
    <property type="evidence" value="ECO:0007669"/>
    <property type="project" value="UniProtKB-SubCell"/>
</dbReference>
<evidence type="ECO:0000313" key="12">
    <source>
        <dbReference type="Proteomes" id="UP000293296"/>
    </source>
</evidence>
<feature type="site" description="Transition state stabilizer" evidence="9">
    <location>
        <position position="250"/>
    </location>
</feature>
<protein>
    <recommendedName>
        <fullName evidence="9">Acetylglutamate kinase</fullName>
        <ecNumber evidence="9">2.7.2.8</ecNumber>
    </recommendedName>
    <alternativeName>
        <fullName evidence="9">N-acetyl-L-glutamate 5-phosphotransferase</fullName>
    </alternativeName>
    <alternativeName>
        <fullName evidence="9">NAG kinase</fullName>
        <shortName evidence="9">NAGK</shortName>
    </alternativeName>
</protein>
<dbReference type="OrthoDB" id="9803155at2"/>
<accession>A0A4P6HKF0</accession>
<keyword evidence="4 9" id="KW-0808">Transferase</keyword>
<dbReference type="InterPro" id="IPR037528">
    <property type="entry name" value="ArgB"/>
</dbReference>
<evidence type="ECO:0000313" key="11">
    <source>
        <dbReference type="EMBL" id="QAZ66350.1"/>
    </source>
</evidence>
<dbReference type="InterPro" id="IPR001057">
    <property type="entry name" value="Glu/AcGlu_kinase"/>
</dbReference>
<dbReference type="Pfam" id="PF00696">
    <property type="entry name" value="AA_kinase"/>
    <property type="match status" value="1"/>
</dbReference>
<keyword evidence="2 9" id="KW-0055">Arginine biosynthesis</keyword>
<evidence type="ECO:0000256" key="5">
    <source>
        <dbReference type="ARBA" id="ARBA00022741"/>
    </source>
</evidence>
<dbReference type="Proteomes" id="UP000293296">
    <property type="component" value="Chromosome"/>
</dbReference>
<dbReference type="SUPFAM" id="SSF53633">
    <property type="entry name" value="Carbamate kinase-like"/>
    <property type="match status" value="1"/>
</dbReference>
<dbReference type="GO" id="GO:0042450">
    <property type="term" value="P:L-arginine biosynthetic process via ornithine"/>
    <property type="evidence" value="ECO:0007669"/>
    <property type="project" value="UniProtKB-UniRule"/>
</dbReference>
<evidence type="ECO:0000256" key="8">
    <source>
        <dbReference type="ARBA" id="ARBA00048141"/>
    </source>
</evidence>
<name>A0A4P6HKF0_9BACT</name>
<dbReference type="EMBL" id="CP026538">
    <property type="protein sequence ID" value="QAZ66350.1"/>
    <property type="molecule type" value="Genomic_DNA"/>
</dbReference>
<dbReference type="PRINTS" id="PR00474">
    <property type="entry name" value="GLU5KINASE"/>
</dbReference>
<comment type="subcellular location">
    <subcellularLocation>
        <location evidence="9">Cytoplasm</location>
    </subcellularLocation>
</comment>
<dbReference type="InterPro" id="IPR004662">
    <property type="entry name" value="AcgluKinase_fam"/>
</dbReference>
<reference evidence="11 12" key="1">
    <citation type="submission" date="2018-02" db="EMBL/GenBank/DDBJ databases">
        <title>Genome sequence of Desulfovibrio carbinolicus DSM 3852.</title>
        <authorList>
            <person name="Wilbanks E."/>
            <person name="Skennerton C.T."/>
            <person name="Orphan V.J."/>
        </authorList>
    </citation>
    <scope>NUCLEOTIDE SEQUENCE [LARGE SCALE GENOMIC DNA]</scope>
    <source>
        <strain evidence="11 12">DSM 3852</strain>
    </source>
</reference>
<organism evidence="11 12">
    <name type="scientific">Solidesulfovibrio carbinolicus</name>
    <dbReference type="NCBI Taxonomy" id="296842"/>
    <lineage>
        <taxon>Bacteria</taxon>
        <taxon>Pseudomonadati</taxon>
        <taxon>Thermodesulfobacteriota</taxon>
        <taxon>Desulfovibrionia</taxon>
        <taxon>Desulfovibrionales</taxon>
        <taxon>Desulfovibrionaceae</taxon>
        <taxon>Solidesulfovibrio</taxon>
    </lineage>
</organism>
<comment type="function">
    <text evidence="9">Catalyzes the ATP-dependent phosphorylation of N-acetyl-L-glutamate.</text>
</comment>
<dbReference type="AlphaFoldDB" id="A0A4P6HKF0"/>
<dbReference type="NCBIfam" id="TIGR00761">
    <property type="entry name" value="argB"/>
    <property type="match status" value="1"/>
</dbReference>
<evidence type="ECO:0000256" key="2">
    <source>
        <dbReference type="ARBA" id="ARBA00022571"/>
    </source>
</evidence>
<evidence type="ECO:0000256" key="6">
    <source>
        <dbReference type="ARBA" id="ARBA00022777"/>
    </source>
</evidence>
<dbReference type="KEGG" id="dcb:C3Y92_03465"/>
<keyword evidence="5 9" id="KW-0547">Nucleotide-binding</keyword>
<keyword evidence="9" id="KW-0963">Cytoplasm</keyword>
<dbReference type="InterPro" id="IPR001048">
    <property type="entry name" value="Asp/Glu/Uridylate_kinase"/>
</dbReference>
<evidence type="ECO:0000256" key="9">
    <source>
        <dbReference type="HAMAP-Rule" id="MF_00082"/>
    </source>
</evidence>
<evidence type="ECO:0000256" key="3">
    <source>
        <dbReference type="ARBA" id="ARBA00022605"/>
    </source>
</evidence>
<evidence type="ECO:0000256" key="1">
    <source>
        <dbReference type="ARBA" id="ARBA00004828"/>
    </source>
</evidence>
<dbReference type="PANTHER" id="PTHR23342">
    <property type="entry name" value="N-ACETYLGLUTAMATE SYNTHASE"/>
    <property type="match status" value="1"/>
</dbReference>
<comment type="similarity">
    <text evidence="9">Belongs to the acetylglutamate kinase family. ArgB subfamily.</text>
</comment>
<keyword evidence="7 9" id="KW-0067">ATP-binding</keyword>
<evidence type="ECO:0000256" key="7">
    <source>
        <dbReference type="ARBA" id="ARBA00022840"/>
    </source>
</evidence>
<keyword evidence="3 9" id="KW-0028">Amino-acid biosynthesis</keyword>
<dbReference type="UniPathway" id="UPA00068">
    <property type="reaction ID" value="UER00107"/>
</dbReference>
<sequence length="297" mass="31678">MNREHAKAHLLLEALPYIRNFYGQTVVIKYGGHAMVDEQLQESFALNVILLKYIGINPVIVHGGGPQIGRMLKLLNIESQFKQGLRVTDDATMDVVEMVLVGKVNKNIVNLINLKGGSAVGLSGKDGRLITARKLEMVLERGDAPPEIIDLGKVGEVTGINTQLITTLLAQGFIPVIAPVGVDEDGETYNINADTVAGAVAAALGAKRLVLLTDVSGVLDKDKTLISSLDIKEASQAMAEGVLVGGMIPKVSCCMEAVDAGVEKAHILDGRVENCIILELFTRSGIGTEIICKRCQA</sequence>
<dbReference type="GO" id="GO:0005524">
    <property type="term" value="F:ATP binding"/>
    <property type="evidence" value="ECO:0007669"/>
    <property type="project" value="UniProtKB-UniRule"/>
</dbReference>
<dbReference type="RefSeq" id="WP_129349540.1">
    <property type="nucleotide sequence ID" value="NZ_CP026538.1"/>
</dbReference>
<feature type="binding site" evidence="9">
    <location>
        <position position="190"/>
    </location>
    <ligand>
        <name>substrate</name>
    </ligand>
</feature>
<feature type="site" description="Transition state stabilizer" evidence="9">
    <location>
        <position position="29"/>
    </location>
</feature>
<dbReference type="InterPro" id="IPR036393">
    <property type="entry name" value="AceGlu_kinase-like_sf"/>
</dbReference>
<feature type="binding site" evidence="9">
    <location>
        <begin position="64"/>
        <end position="65"/>
    </location>
    <ligand>
        <name>substrate</name>
    </ligand>
</feature>
<feature type="binding site" evidence="9">
    <location>
        <position position="86"/>
    </location>
    <ligand>
        <name>substrate</name>
    </ligand>
</feature>
<dbReference type="PIRSF" id="PIRSF000728">
    <property type="entry name" value="NAGK"/>
    <property type="match status" value="1"/>
</dbReference>
<feature type="domain" description="Aspartate/glutamate/uridylate kinase" evidence="10">
    <location>
        <begin position="25"/>
        <end position="269"/>
    </location>
</feature>
<proteinExistence type="inferred from homology"/>
<comment type="catalytic activity">
    <reaction evidence="8 9">
        <text>N-acetyl-L-glutamate + ATP = N-acetyl-L-glutamyl 5-phosphate + ADP</text>
        <dbReference type="Rhea" id="RHEA:14629"/>
        <dbReference type="ChEBI" id="CHEBI:30616"/>
        <dbReference type="ChEBI" id="CHEBI:44337"/>
        <dbReference type="ChEBI" id="CHEBI:57936"/>
        <dbReference type="ChEBI" id="CHEBI:456216"/>
        <dbReference type="EC" id="2.7.2.8"/>
    </reaction>
</comment>
<keyword evidence="12" id="KW-1185">Reference proteome</keyword>
<keyword evidence="6 9" id="KW-0418">Kinase</keyword>
<gene>
    <name evidence="9 11" type="primary">argB</name>
    <name evidence="11" type="ORF">C3Y92_03465</name>
</gene>
<dbReference type="InterPro" id="IPR041727">
    <property type="entry name" value="NAGK-C"/>
</dbReference>
<evidence type="ECO:0000256" key="4">
    <source>
        <dbReference type="ARBA" id="ARBA00022679"/>
    </source>
</evidence>
<dbReference type="EC" id="2.7.2.8" evidence="9"/>
<dbReference type="PANTHER" id="PTHR23342:SF0">
    <property type="entry name" value="N-ACETYLGLUTAMATE SYNTHASE, MITOCHONDRIAL"/>
    <property type="match status" value="1"/>
</dbReference>
<dbReference type="FunFam" id="3.40.1160.10:FF:000004">
    <property type="entry name" value="Acetylglutamate kinase"/>
    <property type="match status" value="1"/>
</dbReference>
<evidence type="ECO:0000259" key="10">
    <source>
        <dbReference type="Pfam" id="PF00696"/>
    </source>
</evidence>